<keyword evidence="3" id="KW-0547">Nucleotide-binding</keyword>
<dbReference type="CDD" id="cd03220">
    <property type="entry name" value="ABC_KpsT_Wzt"/>
    <property type="match status" value="1"/>
</dbReference>
<dbReference type="RefSeq" id="WP_054362289.1">
    <property type="nucleotide sequence ID" value="NZ_JAPCYQ010000001.1"/>
</dbReference>
<dbReference type="GO" id="GO:0005524">
    <property type="term" value="F:ATP binding"/>
    <property type="evidence" value="ECO:0007669"/>
    <property type="project" value="UniProtKB-KW"/>
</dbReference>
<dbReference type="InterPro" id="IPR017871">
    <property type="entry name" value="ABC_transporter-like_CS"/>
</dbReference>
<feature type="domain" description="ABC transporter" evidence="5">
    <location>
        <begin position="2"/>
        <end position="221"/>
    </location>
</feature>
<dbReference type="PROSITE" id="PS50893">
    <property type="entry name" value="ABC_TRANSPORTER_2"/>
    <property type="match status" value="1"/>
</dbReference>
<name>A0A0P6WBT1_9HYPH</name>
<evidence type="ECO:0000256" key="3">
    <source>
        <dbReference type="ARBA" id="ARBA00022741"/>
    </source>
</evidence>
<evidence type="ECO:0000256" key="1">
    <source>
        <dbReference type="ARBA" id="ARBA00005417"/>
    </source>
</evidence>
<dbReference type="InterPro" id="IPR015860">
    <property type="entry name" value="ABC_transpr_TagH-like"/>
</dbReference>
<keyword evidence="7" id="KW-1185">Reference proteome</keyword>
<dbReference type="PANTHER" id="PTHR46743">
    <property type="entry name" value="TEICHOIC ACIDS EXPORT ATP-BINDING PROTEIN TAGH"/>
    <property type="match status" value="1"/>
</dbReference>
<comment type="caution">
    <text evidence="6">The sequence shown here is derived from an EMBL/GenBank/DDBJ whole genome shotgun (WGS) entry which is preliminary data.</text>
</comment>
<dbReference type="GO" id="GO:0016020">
    <property type="term" value="C:membrane"/>
    <property type="evidence" value="ECO:0007669"/>
    <property type="project" value="InterPro"/>
</dbReference>
<evidence type="ECO:0000256" key="4">
    <source>
        <dbReference type="ARBA" id="ARBA00022840"/>
    </source>
</evidence>
<dbReference type="GO" id="GO:0016887">
    <property type="term" value="F:ATP hydrolysis activity"/>
    <property type="evidence" value="ECO:0007669"/>
    <property type="project" value="InterPro"/>
</dbReference>
<evidence type="ECO:0000259" key="5">
    <source>
        <dbReference type="PROSITE" id="PS50893"/>
    </source>
</evidence>
<gene>
    <name evidence="6" type="ORF">ABB55_24985</name>
</gene>
<dbReference type="OrthoDB" id="9778870at2"/>
<keyword evidence="4 6" id="KW-0067">ATP-binding</keyword>
<dbReference type="PROSITE" id="PS00211">
    <property type="entry name" value="ABC_TRANSPORTER_1"/>
    <property type="match status" value="1"/>
</dbReference>
<sequence>MITFDDVVKTYGAGNRAKVIMRRGNFDIPGRRAIGLMGGNGAGKSTLLRLIAGTEKPTRGRIRRWGKVSWPLGFAGGFEKSMTARENAVFVARIYHEDPDRVCEYVLEFSELGHYFEMPIQTYSSGMKQKLAFGLCMAMDFDCYLIDEVTAVGDDRFREKCQLAFAERRERSGLIMVSHSFATIRAYCDMAAILVDGEIFFFDDLEEGIAEFKCLLFAKERA</sequence>
<dbReference type="STRING" id="665126.ABB55_24985"/>
<evidence type="ECO:0000256" key="2">
    <source>
        <dbReference type="ARBA" id="ARBA00022448"/>
    </source>
</evidence>
<accession>A0A0P6WBT1</accession>
<reference evidence="6 7" key="1">
    <citation type="submission" date="2015-09" db="EMBL/GenBank/DDBJ databases">
        <authorList>
            <person name="Jackson K.R."/>
            <person name="Lunt B.L."/>
            <person name="Fisher J.N.B."/>
            <person name="Gardner A.V."/>
            <person name="Bailey M.E."/>
            <person name="Deus L.M."/>
            <person name="Earl A.S."/>
            <person name="Gibby P.D."/>
            <person name="Hartmann K.A."/>
            <person name="Liu J.E."/>
            <person name="Manci A.M."/>
            <person name="Nielsen D.A."/>
            <person name="Solomon M.B."/>
            <person name="Breakwell D.P."/>
            <person name="Burnett S.H."/>
            <person name="Grose J.H."/>
        </authorList>
    </citation>
    <scope>NUCLEOTIDE SEQUENCE [LARGE SCALE GENOMIC DNA]</scope>
    <source>
        <strain evidence="6 7">16</strain>
    </source>
</reference>
<dbReference type="InterPro" id="IPR003439">
    <property type="entry name" value="ABC_transporter-like_ATP-bd"/>
</dbReference>
<dbReference type="AlphaFoldDB" id="A0A0P6WBT1"/>
<organism evidence="6 7">
    <name type="scientific">Prosthecodimorpha hirschii</name>
    <dbReference type="NCBI Taxonomy" id="665126"/>
    <lineage>
        <taxon>Bacteria</taxon>
        <taxon>Pseudomonadati</taxon>
        <taxon>Pseudomonadota</taxon>
        <taxon>Alphaproteobacteria</taxon>
        <taxon>Hyphomicrobiales</taxon>
        <taxon>Ancalomicrobiaceae</taxon>
        <taxon>Prosthecodimorpha</taxon>
    </lineage>
</organism>
<dbReference type="SMART" id="SM00382">
    <property type="entry name" value="AAA"/>
    <property type="match status" value="1"/>
</dbReference>
<proteinExistence type="inferred from homology"/>
<dbReference type="PANTHER" id="PTHR46743:SF2">
    <property type="entry name" value="TEICHOIC ACIDS EXPORT ATP-BINDING PROTEIN TAGH"/>
    <property type="match status" value="1"/>
</dbReference>
<keyword evidence="2" id="KW-0813">Transport</keyword>
<evidence type="ECO:0000313" key="6">
    <source>
        <dbReference type="EMBL" id="KPL56123.1"/>
    </source>
</evidence>
<dbReference type="EMBL" id="LJYW01000001">
    <property type="protein sequence ID" value="KPL56123.1"/>
    <property type="molecule type" value="Genomic_DNA"/>
</dbReference>
<dbReference type="Proteomes" id="UP000048984">
    <property type="component" value="Unassembled WGS sequence"/>
</dbReference>
<dbReference type="GO" id="GO:0140359">
    <property type="term" value="F:ABC-type transporter activity"/>
    <property type="evidence" value="ECO:0007669"/>
    <property type="project" value="InterPro"/>
</dbReference>
<dbReference type="InterPro" id="IPR003593">
    <property type="entry name" value="AAA+_ATPase"/>
</dbReference>
<protein>
    <submittedName>
        <fullName evidence="6">ABC transporter ATP-binding protein</fullName>
    </submittedName>
</protein>
<reference evidence="6 7" key="2">
    <citation type="submission" date="2015-10" db="EMBL/GenBank/DDBJ databases">
        <title>Draft Genome Sequence of Prosthecomicrobium hirschii ATCC 27832.</title>
        <authorList>
            <person name="Daniel J."/>
            <person name="Givan S.A."/>
            <person name="Brun Y.V."/>
            <person name="Brown P.J."/>
        </authorList>
    </citation>
    <scope>NUCLEOTIDE SEQUENCE [LARGE SCALE GENOMIC DNA]</scope>
    <source>
        <strain evidence="6 7">16</strain>
    </source>
</reference>
<dbReference type="Gene3D" id="3.40.50.300">
    <property type="entry name" value="P-loop containing nucleotide triphosphate hydrolases"/>
    <property type="match status" value="1"/>
</dbReference>
<dbReference type="Pfam" id="PF00005">
    <property type="entry name" value="ABC_tran"/>
    <property type="match status" value="1"/>
</dbReference>
<evidence type="ECO:0000313" key="7">
    <source>
        <dbReference type="Proteomes" id="UP000048984"/>
    </source>
</evidence>
<dbReference type="SUPFAM" id="SSF52540">
    <property type="entry name" value="P-loop containing nucleoside triphosphate hydrolases"/>
    <property type="match status" value="1"/>
</dbReference>
<comment type="similarity">
    <text evidence="1">Belongs to the ABC transporter superfamily.</text>
</comment>
<dbReference type="InterPro" id="IPR027417">
    <property type="entry name" value="P-loop_NTPase"/>
</dbReference>
<dbReference type="InterPro" id="IPR050683">
    <property type="entry name" value="Bact_Polysacc_Export_ATP-bd"/>
</dbReference>